<dbReference type="PANTHER" id="PTHR33164">
    <property type="entry name" value="TRANSCRIPTIONAL REGULATOR, MARR FAMILY"/>
    <property type="match status" value="1"/>
</dbReference>
<keyword evidence="4" id="KW-1185">Reference proteome</keyword>
<dbReference type="PRINTS" id="PR00598">
    <property type="entry name" value="HTHMARR"/>
</dbReference>
<dbReference type="Pfam" id="PF01047">
    <property type="entry name" value="MarR"/>
    <property type="match status" value="1"/>
</dbReference>
<reference evidence="3" key="1">
    <citation type="submission" date="2022-04" db="EMBL/GenBank/DDBJ databases">
        <title>Whole genome sequence of Sphaerotilus sp. FB-5.</title>
        <authorList>
            <person name="Takeda M."/>
            <person name="Narihara S."/>
            <person name="Akimoto M."/>
            <person name="Akimoto R."/>
            <person name="Nishiyashiki S."/>
            <person name="Murakami T."/>
        </authorList>
    </citation>
    <scope>NUCLEOTIDE SEQUENCE</scope>
    <source>
        <strain evidence="3">FB-5</strain>
    </source>
</reference>
<dbReference type="SUPFAM" id="SSF46785">
    <property type="entry name" value="Winged helix' DNA-binding domain"/>
    <property type="match status" value="1"/>
</dbReference>
<proteinExistence type="predicted"/>
<gene>
    <name evidence="3" type="ORF">CATMQ487_43220</name>
</gene>
<feature type="compositionally biased region" description="Pro residues" evidence="1">
    <location>
        <begin position="1"/>
        <end position="14"/>
    </location>
</feature>
<organism evidence="3 4">
    <name type="scientific">Sphaerotilus microaerophilus</name>
    <dbReference type="NCBI Taxonomy" id="2914710"/>
    <lineage>
        <taxon>Bacteria</taxon>
        <taxon>Pseudomonadati</taxon>
        <taxon>Pseudomonadota</taxon>
        <taxon>Betaproteobacteria</taxon>
        <taxon>Burkholderiales</taxon>
        <taxon>Sphaerotilaceae</taxon>
        <taxon>Sphaerotilus</taxon>
    </lineage>
</organism>
<dbReference type="EMBL" id="AP025730">
    <property type="protein sequence ID" value="BDI07352.1"/>
    <property type="molecule type" value="Genomic_DNA"/>
</dbReference>
<dbReference type="Proteomes" id="UP001057498">
    <property type="component" value="Chromosome"/>
</dbReference>
<dbReference type="PANTHER" id="PTHR33164:SF43">
    <property type="entry name" value="HTH-TYPE TRANSCRIPTIONAL REPRESSOR YETL"/>
    <property type="match status" value="1"/>
</dbReference>
<dbReference type="Gene3D" id="1.10.10.10">
    <property type="entry name" value="Winged helix-like DNA-binding domain superfamily/Winged helix DNA-binding domain"/>
    <property type="match status" value="1"/>
</dbReference>
<sequence>MDPVPTPSSDPSPPAGSSACSFYQPDTLRPEQSIGYLMRRALTSIAAQVDRHLVQHDLTHAQWLPLYKLTRSGPSPVATLARELQLDPAAVTRALDRLEAKALVRRVRSLTDRRVVLVELTDEGRRQAEVVPGVLADVLNRHLTGFSEAEWQTLVELLQRLAANAEALRDPGCCAAAPASVLPLSSDAP</sequence>
<dbReference type="InterPro" id="IPR036390">
    <property type="entry name" value="WH_DNA-bd_sf"/>
</dbReference>
<feature type="region of interest" description="Disordered" evidence="1">
    <location>
        <begin position="1"/>
        <end position="24"/>
    </location>
</feature>
<evidence type="ECO:0000256" key="1">
    <source>
        <dbReference type="SAM" id="MobiDB-lite"/>
    </source>
</evidence>
<dbReference type="InterPro" id="IPR000835">
    <property type="entry name" value="HTH_MarR-typ"/>
</dbReference>
<dbReference type="InterPro" id="IPR039422">
    <property type="entry name" value="MarR/SlyA-like"/>
</dbReference>
<evidence type="ECO:0000259" key="2">
    <source>
        <dbReference type="PROSITE" id="PS50995"/>
    </source>
</evidence>
<dbReference type="InterPro" id="IPR036388">
    <property type="entry name" value="WH-like_DNA-bd_sf"/>
</dbReference>
<dbReference type="PROSITE" id="PS50995">
    <property type="entry name" value="HTH_MARR_2"/>
    <property type="match status" value="1"/>
</dbReference>
<name>A0ABM7YRX7_9BURK</name>
<dbReference type="SMART" id="SM00347">
    <property type="entry name" value="HTH_MARR"/>
    <property type="match status" value="1"/>
</dbReference>
<dbReference type="RefSeq" id="WP_251970550.1">
    <property type="nucleotide sequence ID" value="NZ_AP025730.1"/>
</dbReference>
<evidence type="ECO:0000313" key="3">
    <source>
        <dbReference type="EMBL" id="BDI07352.1"/>
    </source>
</evidence>
<protein>
    <submittedName>
        <fullName evidence="3">MarR family transcriptional regulator</fullName>
    </submittedName>
</protein>
<accession>A0ABM7YRX7</accession>
<feature type="domain" description="HTH marR-type" evidence="2">
    <location>
        <begin position="31"/>
        <end position="163"/>
    </location>
</feature>
<evidence type="ECO:0000313" key="4">
    <source>
        <dbReference type="Proteomes" id="UP001057498"/>
    </source>
</evidence>